<sequence length="529" mass="61176">MLDNFTLNLEEDKKRICEIVVDYLEKHTISDWKYEAALKTLVDKQLVVEPTNNNMEKLGKIYLKEALNKYQDQSANCSTEEKEKIESLQQSIHKICTSTPIKKLLNVARYISQFLDEAVTNRAQKVQQGQQGQQDQQDQQASQAAPINNFENMTPAERMVFLCDKFGVDGYLDLMEDKIAGRFKQYLKDTTNKLQLSLQPMTTTKEREMLMKIAECKSRMDIDNLLAIFYAQQNMDPMCRYIRLAFATAAELWSSRLLLKIDHNESWFRTHVYSAVFDNAFMYDDKFTSKRADCYSNIAKEFENVDNQRVDFILRNINDDNNYLSAEEKPSLKDVKGDMKKGKALQKAMLRKWTGRLGSVEIMKQLEAITCQWQGLKLTVYGTRFISKDHLITYRKGSFAVPKEETHAASFARVLAAVLSLRRLVHSNYTKLNIILEAKYSHELETMYFSSDDETNFRSDSTAGLEHQEKIQTIDAQTSGCRIIDAELETHMIQALCDIEPEANVVTFEDWEDFIMERTSKKRKATSSN</sequence>
<gene>
    <name evidence="1" type="ORF">MFLAVUS_004350</name>
</gene>
<evidence type="ECO:0000313" key="1">
    <source>
        <dbReference type="EMBL" id="GAA5810922.1"/>
    </source>
</evidence>
<evidence type="ECO:0000313" key="2">
    <source>
        <dbReference type="Proteomes" id="UP001473302"/>
    </source>
</evidence>
<proteinExistence type="predicted"/>
<dbReference type="EMBL" id="BAABUK010000008">
    <property type="protein sequence ID" value="GAA5810922.1"/>
    <property type="molecule type" value="Genomic_DNA"/>
</dbReference>
<comment type="caution">
    <text evidence="1">The sequence shown here is derived from an EMBL/GenBank/DDBJ whole genome shotgun (WGS) entry which is preliminary data.</text>
</comment>
<keyword evidence="2" id="KW-1185">Reference proteome</keyword>
<reference evidence="1 2" key="1">
    <citation type="submission" date="2024-04" db="EMBL/GenBank/DDBJ databases">
        <title>genome sequences of Mucor flavus KT1a and Helicostylum pulchrum KT1b strains isolated from the surface of a dry-aged beef.</title>
        <authorList>
            <person name="Toyotome T."/>
            <person name="Hosono M."/>
            <person name="Torimaru M."/>
            <person name="Fukuda K."/>
            <person name="Mikami N."/>
        </authorList>
    </citation>
    <scope>NUCLEOTIDE SEQUENCE [LARGE SCALE GENOMIC DNA]</scope>
    <source>
        <strain evidence="1 2">KT1a</strain>
    </source>
</reference>
<accession>A0ABP9YVQ1</accession>
<organism evidence="1 2">
    <name type="scientific">Mucor flavus</name>
    <dbReference type="NCBI Taxonomy" id="439312"/>
    <lineage>
        <taxon>Eukaryota</taxon>
        <taxon>Fungi</taxon>
        <taxon>Fungi incertae sedis</taxon>
        <taxon>Mucoromycota</taxon>
        <taxon>Mucoromycotina</taxon>
        <taxon>Mucoromycetes</taxon>
        <taxon>Mucorales</taxon>
        <taxon>Mucorineae</taxon>
        <taxon>Mucoraceae</taxon>
        <taxon>Mucor</taxon>
    </lineage>
</organism>
<dbReference type="Proteomes" id="UP001473302">
    <property type="component" value="Unassembled WGS sequence"/>
</dbReference>
<protein>
    <submittedName>
        <fullName evidence="1">Uncharacterized protein</fullName>
    </submittedName>
</protein>
<name>A0ABP9YVQ1_9FUNG</name>